<evidence type="ECO:0000313" key="8">
    <source>
        <dbReference type="Proteomes" id="UP000240830"/>
    </source>
</evidence>
<dbReference type="InterPro" id="IPR037895">
    <property type="entry name" value="NUDCD1"/>
</dbReference>
<dbReference type="OrthoDB" id="428655at2759"/>
<dbReference type="Proteomes" id="UP000240830">
    <property type="component" value="Unassembled WGS sequence"/>
</dbReference>
<keyword evidence="8" id="KW-1185">Reference proteome</keyword>
<dbReference type="Gene3D" id="2.60.40.790">
    <property type="match status" value="1"/>
</dbReference>
<gene>
    <name evidence="7" type="ORF">PSACC_00960</name>
</gene>
<comment type="subcellular location">
    <subcellularLocation>
        <location evidence="2">Cytoplasm</location>
    </subcellularLocation>
    <subcellularLocation>
        <location evidence="1">Nucleus</location>
    </subcellularLocation>
</comment>
<feature type="domain" description="CS" evidence="6">
    <location>
        <begin position="250"/>
        <end position="333"/>
    </location>
</feature>
<dbReference type="STRING" id="1246581.A0A2H9TNB4"/>
<reference evidence="7 8" key="1">
    <citation type="submission" date="2016-10" db="EMBL/GenBank/DDBJ databases">
        <title>The genome of Paramicrosporidium saccamoebae is the missing link in understanding Cryptomycota and Microsporidia evolution.</title>
        <authorList>
            <person name="Quandt C.A."/>
            <person name="Beaudet D."/>
            <person name="Corsaro D."/>
            <person name="Michel R."/>
            <person name="Corradi N."/>
            <person name="James T."/>
        </authorList>
    </citation>
    <scope>NUCLEOTIDE SEQUENCE [LARGE SCALE GENOMIC DNA]</scope>
    <source>
        <strain evidence="7 8">KSL3</strain>
    </source>
</reference>
<dbReference type="GO" id="GO:0005634">
    <property type="term" value="C:nucleus"/>
    <property type="evidence" value="ECO:0007669"/>
    <property type="project" value="UniProtKB-SubCell"/>
</dbReference>
<proteinExistence type="predicted"/>
<dbReference type="AlphaFoldDB" id="A0A2H9TNB4"/>
<evidence type="ECO:0000256" key="2">
    <source>
        <dbReference type="ARBA" id="ARBA00004496"/>
    </source>
</evidence>
<dbReference type="PANTHER" id="PTHR21664">
    <property type="entry name" value="CHRONIC MYELOGENOUS LEUKEMIA TUMOR ANTIGEN 66"/>
    <property type="match status" value="1"/>
</dbReference>
<dbReference type="SUPFAM" id="SSF49764">
    <property type="entry name" value="HSP20-like chaperones"/>
    <property type="match status" value="1"/>
</dbReference>
<protein>
    <recommendedName>
        <fullName evidence="3">NudC domain-containing protein 1</fullName>
    </recommendedName>
</protein>
<keyword evidence="4" id="KW-0963">Cytoplasm</keyword>
<organism evidence="7 8">
    <name type="scientific">Paramicrosporidium saccamoebae</name>
    <dbReference type="NCBI Taxonomy" id="1246581"/>
    <lineage>
        <taxon>Eukaryota</taxon>
        <taxon>Fungi</taxon>
        <taxon>Fungi incertae sedis</taxon>
        <taxon>Cryptomycota</taxon>
        <taxon>Cryptomycota incertae sedis</taxon>
        <taxon>Paramicrosporidium</taxon>
    </lineage>
</organism>
<dbReference type="PANTHER" id="PTHR21664:SF1">
    <property type="entry name" value="NUDC DOMAIN-CONTAINING PROTEIN 1"/>
    <property type="match status" value="1"/>
</dbReference>
<dbReference type="GO" id="GO:0005737">
    <property type="term" value="C:cytoplasm"/>
    <property type="evidence" value="ECO:0007669"/>
    <property type="project" value="UniProtKB-SubCell"/>
</dbReference>
<comment type="caution">
    <text evidence="7">The sequence shown here is derived from an EMBL/GenBank/DDBJ whole genome shotgun (WGS) entry which is preliminary data.</text>
</comment>
<dbReference type="EMBL" id="MTSL01000073">
    <property type="protein sequence ID" value="PJF19224.1"/>
    <property type="molecule type" value="Genomic_DNA"/>
</dbReference>
<accession>A0A2H9TNB4</accession>
<sequence>MKVYRFEADQSKLDPSFEAYKLSSSGEHVPLLSEIPLVKPAHTHCGVLDTSGELQPLAYKLQMNSLFQNPYSPYEAYLFDERHALWRVEIAEEEILEQVIAGQDEWIHDGAVPSLGFLSKELVLVIRGKGRELELLSTRGRLISTFSLNPAIACPPELDLSSCDFVRIADCKQNGDKIQIAITQIAKAGRATRFLLHWCTLDLKSCVLQTLQTFESCSRPVIVRLDQSGIIIGSQREFRIPGVEVTVAETAPIAIKWEQDEENVFISFKAGPDTKVQIEPAIDRVVVIVDGVTLIQEEPCSPISAVDSTWSKTEQSYLITLSKSDRAIWPYLWSSQKTEAQIDDQYSEPDSLYAISLLKYGLDGRPIWKTSTADYIGPYPDIPLKLAFAVGDDALAYSITDDGCQHLVTYDAIAFVQAGKQDRRYVVFIEGATIIVESSGHVFIYERPVDRTSQFARQFLVDLDSHEAIIGWATIGRNRFIVLTKSTCRVIVLPF</sequence>
<evidence type="ECO:0000313" key="7">
    <source>
        <dbReference type="EMBL" id="PJF19224.1"/>
    </source>
</evidence>
<dbReference type="InterPro" id="IPR008978">
    <property type="entry name" value="HSP20-like_chaperone"/>
</dbReference>
<evidence type="ECO:0000256" key="3">
    <source>
        <dbReference type="ARBA" id="ARBA00018915"/>
    </source>
</evidence>
<evidence type="ECO:0000256" key="1">
    <source>
        <dbReference type="ARBA" id="ARBA00004123"/>
    </source>
</evidence>
<evidence type="ECO:0000256" key="5">
    <source>
        <dbReference type="ARBA" id="ARBA00023242"/>
    </source>
</evidence>
<keyword evidence="5" id="KW-0539">Nucleus</keyword>
<dbReference type="InterPro" id="IPR007052">
    <property type="entry name" value="CS_dom"/>
</dbReference>
<dbReference type="PROSITE" id="PS51203">
    <property type="entry name" value="CS"/>
    <property type="match status" value="1"/>
</dbReference>
<evidence type="ECO:0000256" key="4">
    <source>
        <dbReference type="ARBA" id="ARBA00022490"/>
    </source>
</evidence>
<evidence type="ECO:0000259" key="6">
    <source>
        <dbReference type="PROSITE" id="PS51203"/>
    </source>
</evidence>
<name>A0A2H9TNB4_9FUNG</name>